<dbReference type="AlphaFoldDB" id="A0A4U5JX68"/>
<evidence type="ECO:0000259" key="11">
    <source>
        <dbReference type="PROSITE" id="PS51712"/>
    </source>
</evidence>
<feature type="binding site" evidence="8">
    <location>
        <begin position="185"/>
        <end position="192"/>
    </location>
    <ligand>
        <name>GTP</name>
        <dbReference type="ChEBI" id="CHEBI:37565"/>
        <label>2</label>
    </ligand>
</feature>
<organism evidence="12 13">
    <name type="scientific">Luteimonas gilva</name>
    <dbReference type="NCBI Taxonomy" id="2572684"/>
    <lineage>
        <taxon>Bacteria</taxon>
        <taxon>Pseudomonadati</taxon>
        <taxon>Pseudomonadota</taxon>
        <taxon>Gammaproteobacteria</taxon>
        <taxon>Lysobacterales</taxon>
        <taxon>Lysobacteraceae</taxon>
        <taxon>Luteimonas</taxon>
    </lineage>
</organism>
<dbReference type="HAMAP" id="MF_00195">
    <property type="entry name" value="GTPase_Der"/>
    <property type="match status" value="1"/>
</dbReference>
<feature type="binding site" evidence="8">
    <location>
        <begin position="119"/>
        <end position="122"/>
    </location>
    <ligand>
        <name>GTP</name>
        <dbReference type="ChEBI" id="CHEBI:37565"/>
        <label>1</label>
    </ligand>
</feature>
<feature type="domain" description="EngA-type G" evidence="11">
    <location>
        <begin position="179"/>
        <end position="352"/>
    </location>
</feature>
<dbReference type="FunFam" id="3.40.50.300:FF:000057">
    <property type="entry name" value="GTPase Der"/>
    <property type="match status" value="1"/>
</dbReference>
<protein>
    <recommendedName>
        <fullName evidence="2 8">GTPase Der</fullName>
    </recommendedName>
    <alternativeName>
        <fullName evidence="7 8">GTP-binding protein EngA</fullName>
    </alternativeName>
</protein>
<sequence>MLPLVALVGRPNVGKSTLFNALTRSRDALVHDEPGVTRDRHYGVCRLNEARPFVVVDTGGIAGQEEGLAGATARQSRAAAGEADLVLFVVDGREGASSLDDDILQWLRKTARPVFLVVNKTDGLDSRTALAEFSRYGFADVFAVSSAHRQGLDELLAKVLAKLPADGDATILDDDPERVRIAFVGRPNVGKSTLVNRILGEERMIASEVAGTTRDSIATDLERDGRKYRLIDTAGIRRKSKVEQAVETFSIIKTLQSIEHAQVVVIMLDAAEGVTEQDASVLGAVLDAGRALVVAVNKWDGLSTYQREQVEALLSRKLAFVTWAEAVRISAKHGSGLRELFRAIHRAHASATRQFGTSEITKALEIAYEANPPPVVRGHIAKLRFAHPGGENPPTFVVHGSRLRTLSDTYKRYLENFFRKRFKLVGTPVRFVFKEGENPYKDKKNVLTDKQVAKRQRMIRHIKKRGK</sequence>
<name>A0A4U5JX68_9GAMM</name>
<dbReference type="GO" id="GO:0043022">
    <property type="term" value="F:ribosome binding"/>
    <property type="evidence" value="ECO:0007669"/>
    <property type="project" value="TreeGrafter"/>
</dbReference>
<evidence type="ECO:0000256" key="2">
    <source>
        <dbReference type="ARBA" id="ARBA00020953"/>
    </source>
</evidence>
<comment type="caution">
    <text evidence="12">The sequence shown here is derived from an EMBL/GenBank/DDBJ whole genome shotgun (WGS) entry which is preliminary data.</text>
</comment>
<proteinExistence type="inferred from homology"/>
<keyword evidence="3 8" id="KW-0690">Ribosome biogenesis</keyword>
<feature type="binding site" evidence="8">
    <location>
        <begin position="232"/>
        <end position="236"/>
    </location>
    <ligand>
        <name>GTP</name>
        <dbReference type="ChEBI" id="CHEBI:37565"/>
        <label>2</label>
    </ligand>
</feature>
<dbReference type="PRINTS" id="PR00326">
    <property type="entry name" value="GTP1OBG"/>
</dbReference>
<comment type="subunit">
    <text evidence="8">Associates with the 50S ribosomal subunit.</text>
</comment>
<dbReference type="SUPFAM" id="SSF52540">
    <property type="entry name" value="P-loop containing nucleoside triphosphate hydrolases"/>
    <property type="match status" value="2"/>
</dbReference>
<dbReference type="CDD" id="cd01895">
    <property type="entry name" value="EngA2"/>
    <property type="match status" value="1"/>
</dbReference>
<evidence type="ECO:0000256" key="6">
    <source>
        <dbReference type="ARBA" id="ARBA00023134"/>
    </source>
</evidence>
<dbReference type="InterPro" id="IPR031166">
    <property type="entry name" value="G_ENGA"/>
</dbReference>
<dbReference type="NCBIfam" id="TIGR03594">
    <property type="entry name" value="GTPase_EngA"/>
    <property type="match status" value="1"/>
</dbReference>
<dbReference type="Pfam" id="PF01926">
    <property type="entry name" value="MMR_HSR1"/>
    <property type="match status" value="2"/>
</dbReference>
<dbReference type="NCBIfam" id="TIGR00231">
    <property type="entry name" value="small_GTP"/>
    <property type="match status" value="2"/>
</dbReference>
<dbReference type="InterPro" id="IPR005225">
    <property type="entry name" value="Small_GTP-bd"/>
</dbReference>
<dbReference type="EMBL" id="SZUA01000001">
    <property type="protein sequence ID" value="TKR33328.1"/>
    <property type="molecule type" value="Genomic_DNA"/>
</dbReference>
<dbReference type="OrthoDB" id="9805918at2"/>
<dbReference type="Gene3D" id="3.40.50.300">
    <property type="entry name" value="P-loop containing nucleotide triphosphate hydrolases"/>
    <property type="match status" value="2"/>
</dbReference>
<evidence type="ECO:0000256" key="1">
    <source>
        <dbReference type="ARBA" id="ARBA00008279"/>
    </source>
</evidence>
<reference evidence="12 13" key="1">
    <citation type="submission" date="2019-04" db="EMBL/GenBank/DDBJ databases">
        <title>Reference strain of H23.</title>
        <authorList>
            <person name="Luo X."/>
        </authorList>
    </citation>
    <scope>NUCLEOTIDE SEQUENCE [LARGE SCALE GENOMIC DNA]</scope>
    <source>
        <strain evidence="12 13">H23</strain>
    </source>
</reference>
<dbReference type="InterPro" id="IPR027417">
    <property type="entry name" value="P-loop_NTPase"/>
</dbReference>
<evidence type="ECO:0000313" key="12">
    <source>
        <dbReference type="EMBL" id="TKR33328.1"/>
    </source>
</evidence>
<evidence type="ECO:0000256" key="4">
    <source>
        <dbReference type="ARBA" id="ARBA00022737"/>
    </source>
</evidence>
<accession>A0A4U5JX68</accession>
<evidence type="ECO:0000256" key="10">
    <source>
        <dbReference type="RuleBase" id="RU004481"/>
    </source>
</evidence>
<dbReference type="InterPro" id="IPR015946">
    <property type="entry name" value="KH_dom-like_a/b"/>
</dbReference>
<dbReference type="CDD" id="cd01894">
    <property type="entry name" value="EngA1"/>
    <property type="match status" value="1"/>
</dbReference>
<keyword evidence="13" id="KW-1185">Reference proteome</keyword>
<dbReference type="PANTHER" id="PTHR43834:SF6">
    <property type="entry name" value="GTPASE DER"/>
    <property type="match status" value="1"/>
</dbReference>
<dbReference type="InterPro" id="IPR006073">
    <property type="entry name" value="GTP-bd"/>
</dbReference>
<dbReference type="PROSITE" id="PS51712">
    <property type="entry name" value="G_ENGA"/>
    <property type="match status" value="2"/>
</dbReference>
<feature type="binding site" evidence="8">
    <location>
        <begin position="57"/>
        <end position="61"/>
    </location>
    <ligand>
        <name>GTP</name>
        <dbReference type="ChEBI" id="CHEBI:37565"/>
        <label>1</label>
    </ligand>
</feature>
<gene>
    <name evidence="8 12" type="primary">der</name>
    <name evidence="12" type="ORF">FCE95_03200</name>
</gene>
<dbReference type="SMART" id="SM00382">
    <property type="entry name" value="AAA"/>
    <property type="match status" value="2"/>
</dbReference>
<feature type="domain" description="EngA-type G" evidence="11">
    <location>
        <begin position="3"/>
        <end position="167"/>
    </location>
</feature>
<dbReference type="Proteomes" id="UP000308707">
    <property type="component" value="Unassembled WGS sequence"/>
</dbReference>
<keyword evidence="6 8" id="KW-0342">GTP-binding</keyword>
<feature type="binding site" evidence="8">
    <location>
        <begin position="9"/>
        <end position="16"/>
    </location>
    <ligand>
        <name>GTP</name>
        <dbReference type="ChEBI" id="CHEBI:37565"/>
        <label>1</label>
    </ligand>
</feature>
<dbReference type="PIRSF" id="PIRSF006485">
    <property type="entry name" value="GTP-binding_EngA"/>
    <property type="match status" value="1"/>
</dbReference>
<dbReference type="InterPro" id="IPR003593">
    <property type="entry name" value="AAA+_ATPase"/>
</dbReference>
<keyword evidence="4 10" id="KW-0677">Repeat</keyword>
<dbReference type="GO" id="GO:0042254">
    <property type="term" value="P:ribosome biogenesis"/>
    <property type="evidence" value="ECO:0007669"/>
    <property type="project" value="UniProtKB-KW"/>
</dbReference>
<feature type="binding site" evidence="8">
    <location>
        <begin position="297"/>
        <end position="300"/>
    </location>
    <ligand>
        <name>GTP</name>
        <dbReference type="ChEBI" id="CHEBI:37565"/>
        <label>2</label>
    </ligand>
</feature>
<dbReference type="InterPro" id="IPR032859">
    <property type="entry name" value="KH_dom-like"/>
</dbReference>
<dbReference type="Pfam" id="PF14714">
    <property type="entry name" value="KH_dom-like"/>
    <property type="match status" value="1"/>
</dbReference>
<keyword evidence="5 8" id="KW-0547">Nucleotide-binding</keyword>
<dbReference type="RefSeq" id="WP_137265537.1">
    <property type="nucleotide sequence ID" value="NZ_SZUA01000001.1"/>
</dbReference>
<dbReference type="InterPro" id="IPR016484">
    <property type="entry name" value="GTPase_Der"/>
</dbReference>
<comment type="similarity">
    <text evidence="1 8 9 10">Belongs to the TRAFAC class TrmE-Era-EngA-EngB-Septin-like GTPase superfamily. EngA (Der) GTPase family.</text>
</comment>
<evidence type="ECO:0000256" key="8">
    <source>
        <dbReference type="HAMAP-Rule" id="MF_00195"/>
    </source>
</evidence>
<dbReference type="PANTHER" id="PTHR43834">
    <property type="entry name" value="GTPASE DER"/>
    <property type="match status" value="1"/>
</dbReference>
<dbReference type="GO" id="GO:0005525">
    <property type="term" value="F:GTP binding"/>
    <property type="evidence" value="ECO:0007669"/>
    <property type="project" value="UniProtKB-UniRule"/>
</dbReference>
<dbReference type="FunFam" id="3.30.300.20:FF:000004">
    <property type="entry name" value="GTPase Der"/>
    <property type="match status" value="1"/>
</dbReference>
<evidence type="ECO:0000256" key="7">
    <source>
        <dbReference type="ARBA" id="ARBA00032345"/>
    </source>
</evidence>
<dbReference type="FunFam" id="3.40.50.300:FF:000040">
    <property type="entry name" value="GTPase Der"/>
    <property type="match status" value="1"/>
</dbReference>
<evidence type="ECO:0000256" key="5">
    <source>
        <dbReference type="ARBA" id="ARBA00022741"/>
    </source>
</evidence>
<dbReference type="Gene3D" id="3.30.300.20">
    <property type="match status" value="1"/>
</dbReference>
<evidence type="ECO:0000256" key="9">
    <source>
        <dbReference type="PROSITE-ProRule" id="PRU01049"/>
    </source>
</evidence>
<evidence type="ECO:0000313" key="13">
    <source>
        <dbReference type="Proteomes" id="UP000308707"/>
    </source>
</evidence>
<comment type="function">
    <text evidence="8 10">GTPase that plays an essential role in the late steps of ribosome biogenesis.</text>
</comment>
<evidence type="ECO:0000256" key="3">
    <source>
        <dbReference type="ARBA" id="ARBA00022517"/>
    </source>
</evidence>